<dbReference type="RefSeq" id="WP_058528827.1">
    <property type="nucleotide sequence ID" value="NZ_CAAAHZ010000002.1"/>
</dbReference>
<dbReference type="EMBL" id="LNYK01000014">
    <property type="protein sequence ID" value="KTD21658.1"/>
    <property type="molecule type" value="Genomic_DNA"/>
</dbReference>
<dbReference type="STRING" id="45068.Llon_0823"/>
<sequence>MRKIIQIFTLFLITSLSFANTKPDIALDKITFQVTARQWVSTRTALLVVGVNITLTDSDLAKARADIMDKLAKIAKGDWHIVQFDRSQDSSGLEKLTVRAEVRVDQSLLSHVYQNAKAVSKPGANYEVSTIEFQPSLAEIQKAKAELRETLYQKATEEMARINKIFTGQSYSLNRLFFQDGEIQPQPKAYRAQETVNMMAMGSAAPDLAVSHEIIMTAVVEAASNRFNPEKGIERVAG</sequence>
<keyword evidence="3" id="KW-1185">Reference proteome</keyword>
<feature type="signal peptide" evidence="1">
    <location>
        <begin position="1"/>
        <end position="19"/>
    </location>
</feature>
<accession>A0A0W0VNK4</accession>
<dbReference type="Proteomes" id="UP000054997">
    <property type="component" value="Unassembled WGS sequence"/>
</dbReference>
<dbReference type="OrthoDB" id="5651111at2"/>
<feature type="chain" id="PRO_5006914945" description="Oxidative stress defense protein" evidence="1">
    <location>
        <begin position="20"/>
        <end position="238"/>
    </location>
</feature>
<reference evidence="2 3" key="1">
    <citation type="submission" date="2015-11" db="EMBL/GenBank/DDBJ databases">
        <title>Genomic analysis of 38 Legionella species identifies large and diverse effector repertoires.</title>
        <authorList>
            <person name="Burstein D."/>
            <person name="Amaro F."/>
            <person name="Zusman T."/>
            <person name="Lifshitz Z."/>
            <person name="Cohen O."/>
            <person name="Gilbert J.A."/>
            <person name="Pupko T."/>
            <person name="Shuman H.A."/>
            <person name="Segal G."/>
        </authorList>
    </citation>
    <scope>NUCLEOTIDE SEQUENCE [LARGE SCALE GENOMIC DNA]</scope>
    <source>
        <strain evidence="2 3">ATCC 49505</strain>
    </source>
</reference>
<keyword evidence="1" id="KW-0732">Signal</keyword>
<comment type="caution">
    <text evidence="2">The sequence shown here is derived from an EMBL/GenBank/DDBJ whole genome shotgun (WGS) entry which is preliminary data.</text>
</comment>
<gene>
    <name evidence="2" type="ORF">Llon_0823</name>
</gene>
<protein>
    <recommendedName>
        <fullName evidence="4">Oxidative stress defense protein</fullName>
    </recommendedName>
</protein>
<name>A0A0W0VNK4_9GAMM</name>
<dbReference type="AlphaFoldDB" id="A0A0W0VNK4"/>
<evidence type="ECO:0008006" key="4">
    <source>
        <dbReference type="Google" id="ProtNLM"/>
    </source>
</evidence>
<dbReference type="PATRIC" id="fig|45068.5.peg.879"/>
<proteinExistence type="predicted"/>
<organism evidence="2 3">
    <name type="scientific">Legionella londiniensis</name>
    <dbReference type="NCBI Taxonomy" id="45068"/>
    <lineage>
        <taxon>Bacteria</taxon>
        <taxon>Pseudomonadati</taxon>
        <taxon>Pseudomonadota</taxon>
        <taxon>Gammaproteobacteria</taxon>
        <taxon>Legionellales</taxon>
        <taxon>Legionellaceae</taxon>
        <taxon>Legionella</taxon>
    </lineage>
</organism>
<evidence type="ECO:0000313" key="2">
    <source>
        <dbReference type="EMBL" id="KTD21658.1"/>
    </source>
</evidence>
<evidence type="ECO:0000256" key="1">
    <source>
        <dbReference type="SAM" id="SignalP"/>
    </source>
</evidence>
<evidence type="ECO:0000313" key="3">
    <source>
        <dbReference type="Proteomes" id="UP000054997"/>
    </source>
</evidence>